<dbReference type="GO" id="GO:0004674">
    <property type="term" value="F:protein serine/threonine kinase activity"/>
    <property type="evidence" value="ECO:0007669"/>
    <property type="project" value="UniProtKB-KW"/>
</dbReference>
<keyword evidence="1" id="KW-0808">Transferase</keyword>
<protein>
    <submittedName>
        <fullName evidence="1">Serine/threonine protein kinase</fullName>
    </submittedName>
</protein>
<dbReference type="OrthoDB" id="529320at2"/>
<dbReference type="InterPro" id="IPR011009">
    <property type="entry name" value="Kinase-like_dom_sf"/>
</dbReference>
<evidence type="ECO:0000313" key="2">
    <source>
        <dbReference type="Proteomes" id="UP000309676"/>
    </source>
</evidence>
<organism evidence="1 2">
    <name type="scientific">Paenibacillus antri</name>
    <dbReference type="NCBI Taxonomy" id="2582848"/>
    <lineage>
        <taxon>Bacteria</taxon>
        <taxon>Bacillati</taxon>
        <taxon>Bacillota</taxon>
        <taxon>Bacilli</taxon>
        <taxon>Bacillales</taxon>
        <taxon>Paenibacillaceae</taxon>
        <taxon>Paenibacillus</taxon>
    </lineage>
</organism>
<dbReference type="EMBL" id="VCIW01000019">
    <property type="protein sequence ID" value="TLS49702.1"/>
    <property type="molecule type" value="Genomic_DNA"/>
</dbReference>
<evidence type="ECO:0000313" key="1">
    <source>
        <dbReference type="EMBL" id="TLS49702.1"/>
    </source>
</evidence>
<dbReference type="RefSeq" id="WP_138196855.1">
    <property type="nucleotide sequence ID" value="NZ_VCIW01000019.1"/>
</dbReference>
<keyword evidence="2" id="KW-1185">Reference proteome</keyword>
<comment type="caution">
    <text evidence="1">The sequence shown here is derived from an EMBL/GenBank/DDBJ whole genome shotgun (WGS) entry which is preliminary data.</text>
</comment>
<accession>A0A5R9G061</accession>
<dbReference type="Gene3D" id="1.10.510.10">
    <property type="entry name" value="Transferase(Phosphotransferase) domain 1"/>
    <property type="match status" value="1"/>
</dbReference>
<dbReference type="InterPro" id="IPR052396">
    <property type="entry name" value="Meiotic_Drive_Suppr_Kinase"/>
</dbReference>
<dbReference type="Proteomes" id="UP000309676">
    <property type="component" value="Unassembled WGS sequence"/>
</dbReference>
<dbReference type="SUPFAM" id="SSF56112">
    <property type="entry name" value="Protein kinase-like (PK-like)"/>
    <property type="match status" value="1"/>
</dbReference>
<name>A0A5R9G061_9BACL</name>
<reference evidence="1 2" key="1">
    <citation type="submission" date="2019-05" db="EMBL/GenBank/DDBJ databases">
        <authorList>
            <person name="Narsing Rao M.P."/>
            <person name="Li W.J."/>
        </authorList>
    </citation>
    <scope>NUCLEOTIDE SEQUENCE [LARGE SCALE GENOMIC DNA]</scope>
    <source>
        <strain evidence="1 2">SYSU_K30003</strain>
    </source>
</reference>
<gene>
    <name evidence="1" type="ORF">FE782_23825</name>
</gene>
<keyword evidence="1" id="KW-0418">Kinase</keyword>
<proteinExistence type="predicted"/>
<dbReference type="AlphaFoldDB" id="A0A5R9G061"/>
<sequence length="220" mass="25779">MERFVELIYEELLPDIEVRSLDPHDPVVVSELPKPWKTIGRGNYAAVVVHPDYPDRVVKLYAPGRDGWEEEVEVYRRLGRHEAYSECLHSDKDREFLVLKRLYGKTLYECVLQGVRIPKRVIEDIDEALDYARERGLNPHDVHGKNVMMTSDGHGVVVDVSDFLKPEPCNMWRDMKRAYHRIYVPFLHDRPVAIPSSLMNGVRKGYRFFRKSRRLWGSDS</sequence>
<dbReference type="PANTHER" id="PTHR37171:SF1">
    <property type="entry name" value="SERINE_THREONINE-PROTEIN KINASE YRZF-RELATED"/>
    <property type="match status" value="1"/>
</dbReference>
<keyword evidence="1" id="KW-0723">Serine/threonine-protein kinase</keyword>
<dbReference type="PANTHER" id="PTHR37171">
    <property type="entry name" value="SERINE/THREONINE-PROTEIN KINASE YRZF-RELATED"/>
    <property type="match status" value="1"/>
</dbReference>